<keyword evidence="2" id="KW-1185">Reference proteome</keyword>
<evidence type="ECO:0000313" key="2">
    <source>
        <dbReference type="Proteomes" id="UP001430990"/>
    </source>
</evidence>
<reference evidence="1" key="1">
    <citation type="submission" date="2021-11" db="EMBL/GenBank/DDBJ databases">
        <title>Australian commercial rhizobial inoculants.</title>
        <authorList>
            <person name="Kohlmeier M.G."/>
            <person name="O'Hara G.W."/>
            <person name="Colombi E."/>
            <person name="Ramsay J.P."/>
            <person name="Terpolilli J."/>
        </authorList>
    </citation>
    <scope>NUCLEOTIDE SEQUENCE</scope>
    <source>
        <strain evidence="1">CC829</strain>
    </source>
</reference>
<dbReference type="Proteomes" id="UP001430990">
    <property type="component" value="Chromosome"/>
</dbReference>
<sequence>MSELKGTWSGTFNQYSHNINGSFPVKLTIDAISGAEFTGTMEWPSFDGTRTKVKGMVDGPLIKWTETEYLKGDDAVLGGLYVTRFSADNEIAGDWMDPKHTITPKGPRYGTRGADFVLKKE</sequence>
<organism evidence="1 2">
    <name type="scientific">Bradyrhizobium barranii</name>
    <dbReference type="NCBI Taxonomy" id="2992140"/>
    <lineage>
        <taxon>Bacteria</taxon>
        <taxon>Pseudomonadati</taxon>
        <taxon>Pseudomonadota</taxon>
        <taxon>Alphaproteobacteria</taxon>
        <taxon>Hyphomicrobiales</taxon>
        <taxon>Nitrobacteraceae</taxon>
        <taxon>Bradyrhizobium</taxon>
    </lineage>
</organism>
<accession>A0ABY3QFB2</accession>
<dbReference type="RefSeq" id="WP_187388032.1">
    <property type="nucleotide sequence ID" value="NZ_CP088100.1"/>
</dbReference>
<name>A0ABY3QFB2_9BRAD</name>
<proteinExistence type="predicted"/>
<dbReference type="EMBL" id="CP088100">
    <property type="protein sequence ID" value="UFW83611.1"/>
    <property type="molecule type" value="Genomic_DNA"/>
</dbReference>
<gene>
    <name evidence="1" type="ORF">BjapCC829_27060</name>
</gene>
<evidence type="ECO:0000313" key="1">
    <source>
        <dbReference type="EMBL" id="UFW83611.1"/>
    </source>
</evidence>
<evidence type="ECO:0008006" key="3">
    <source>
        <dbReference type="Google" id="ProtNLM"/>
    </source>
</evidence>
<protein>
    <recommendedName>
        <fullName evidence="3">Avidin family protein</fullName>
    </recommendedName>
</protein>